<dbReference type="InterPro" id="IPR005302">
    <property type="entry name" value="MoCF_Sase_C"/>
</dbReference>
<accession>A0ABV9W1N8</accession>
<evidence type="ECO:0000313" key="3">
    <source>
        <dbReference type="EMBL" id="MFC5001760.1"/>
    </source>
</evidence>
<sequence>MPMPPTWPDAPAAAVPLGPDRRTLGAGRVAAPRAQARSGVPVSHRESVPVSRSRHGCRRARGRHATVHPPAGCRWGRVERRCDGRVSATLHLGVDGKGASDKEVAVQGGVGRRPVGRVVGLWRYPVKSMGAEELREARVSWHGVAGDRRWAFMRDGQVRNGMPWLTISRRPEMVLYRPWFVEPDRPHASCTMVRSPSGEEFEVVDPALARQLGDGLRVVKQDRGVFDAMPLSVITTRSVAGVGALAGAPLDVLRFRPNLLIEADDPTGFPEDAWVGRVLHVGRLRCASTCATSDAPRGMATTCPCRAGFVDYLDITCPEPARRCRRGVPRSPGCRSRTAPASRRARRFP</sequence>
<dbReference type="RefSeq" id="WP_380119192.1">
    <property type="nucleotide sequence ID" value="NZ_JBHSIU010000039.1"/>
</dbReference>
<comment type="caution">
    <text evidence="3">The sequence shown here is derived from an EMBL/GenBank/DDBJ whole genome shotgun (WGS) entry which is preliminary data.</text>
</comment>
<name>A0ABV9W1N8_9ACTN</name>
<keyword evidence="4" id="KW-1185">Reference proteome</keyword>
<dbReference type="Proteomes" id="UP001595912">
    <property type="component" value="Unassembled WGS sequence"/>
</dbReference>
<gene>
    <name evidence="3" type="ORF">ACFPIJ_28470</name>
</gene>
<dbReference type="InterPro" id="IPR011037">
    <property type="entry name" value="Pyrv_Knase-like_insert_dom_sf"/>
</dbReference>
<protein>
    <submittedName>
        <fullName evidence="3">MOSC N-terminal beta barrel domain-containing protein</fullName>
    </submittedName>
</protein>
<feature type="compositionally biased region" description="Basic residues" evidence="1">
    <location>
        <begin position="52"/>
        <end position="66"/>
    </location>
</feature>
<dbReference type="InterPro" id="IPR005303">
    <property type="entry name" value="MOCOS_middle"/>
</dbReference>
<organism evidence="3 4">
    <name type="scientific">Dactylosporangium cerinum</name>
    <dbReference type="NCBI Taxonomy" id="1434730"/>
    <lineage>
        <taxon>Bacteria</taxon>
        <taxon>Bacillati</taxon>
        <taxon>Actinomycetota</taxon>
        <taxon>Actinomycetes</taxon>
        <taxon>Micromonosporales</taxon>
        <taxon>Micromonosporaceae</taxon>
        <taxon>Dactylosporangium</taxon>
    </lineage>
</organism>
<evidence type="ECO:0000259" key="2">
    <source>
        <dbReference type="PROSITE" id="PS51340"/>
    </source>
</evidence>
<evidence type="ECO:0000256" key="1">
    <source>
        <dbReference type="SAM" id="MobiDB-lite"/>
    </source>
</evidence>
<reference evidence="4" key="1">
    <citation type="journal article" date="2019" name="Int. J. Syst. Evol. Microbiol.">
        <title>The Global Catalogue of Microorganisms (GCM) 10K type strain sequencing project: providing services to taxonomists for standard genome sequencing and annotation.</title>
        <authorList>
            <consortium name="The Broad Institute Genomics Platform"/>
            <consortium name="The Broad Institute Genome Sequencing Center for Infectious Disease"/>
            <person name="Wu L."/>
            <person name="Ma J."/>
        </authorList>
    </citation>
    <scope>NUCLEOTIDE SEQUENCE [LARGE SCALE GENOMIC DNA]</scope>
    <source>
        <strain evidence="4">CGMCC 4.7152</strain>
    </source>
</reference>
<dbReference type="SUPFAM" id="SSF50800">
    <property type="entry name" value="PK beta-barrel domain-like"/>
    <property type="match status" value="1"/>
</dbReference>
<feature type="domain" description="MOSC" evidence="2">
    <location>
        <begin position="190"/>
        <end position="349"/>
    </location>
</feature>
<proteinExistence type="predicted"/>
<dbReference type="PROSITE" id="PS51340">
    <property type="entry name" value="MOSC"/>
    <property type="match status" value="1"/>
</dbReference>
<evidence type="ECO:0000313" key="4">
    <source>
        <dbReference type="Proteomes" id="UP001595912"/>
    </source>
</evidence>
<feature type="region of interest" description="Disordered" evidence="1">
    <location>
        <begin position="327"/>
        <end position="349"/>
    </location>
</feature>
<dbReference type="EMBL" id="JBHSIU010000039">
    <property type="protein sequence ID" value="MFC5001760.1"/>
    <property type="molecule type" value="Genomic_DNA"/>
</dbReference>
<feature type="region of interest" description="Disordered" evidence="1">
    <location>
        <begin position="31"/>
        <end position="66"/>
    </location>
</feature>
<dbReference type="Pfam" id="PF03476">
    <property type="entry name" value="MOSC_N"/>
    <property type="match status" value="1"/>
</dbReference>